<dbReference type="PIRSF" id="PIRSF035009">
    <property type="entry name" value="UCP035009_HSDR_N"/>
    <property type="match status" value="1"/>
</dbReference>
<dbReference type="InterPro" id="IPR029464">
    <property type="entry name" value="HSDR_N"/>
</dbReference>
<organism evidence="2 3">
    <name type="scientific">Weissella soli</name>
    <dbReference type="NCBI Taxonomy" id="155866"/>
    <lineage>
        <taxon>Bacteria</taxon>
        <taxon>Bacillati</taxon>
        <taxon>Bacillota</taxon>
        <taxon>Bacilli</taxon>
        <taxon>Lactobacillales</taxon>
        <taxon>Lactobacillaceae</taxon>
        <taxon>Weissella</taxon>
    </lineage>
</organism>
<reference evidence="2 3" key="1">
    <citation type="submission" date="2018-07" db="EMBL/GenBank/DDBJ databases">
        <title>Genomic Encyclopedia of Type Strains, Phase III (KMG-III): the genomes of soil and plant-associated and newly described type strains.</title>
        <authorList>
            <person name="Whitman W."/>
        </authorList>
    </citation>
    <scope>NUCLEOTIDE SEQUENCE [LARGE SCALE GENOMIC DNA]</scope>
    <source>
        <strain evidence="2 3">CECT 7031</strain>
    </source>
</reference>
<dbReference type="EMBL" id="QRAS01000001">
    <property type="protein sequence ID" value="RDL12160.1"/>
    <property type="molecule type" value="Genomic_DNA"/>
</dbReference>
<feature type="domain" description="Type I restriction enzyme R protein N-terminal" evidence="1">
    <location>
        <begin position="60"/>
        <end position="127"/>
    </location>
</feature>
<evidence type="ECO:0000313" key="3">
    <source>
        <dbReference type="Proteomes" id="UP000254912"/>
    </source>
</evidence>
<dbReference type="AlphaFoldDB" id="A0A288Q6X0"/>
<accession>A0A288Q6X0</accession>
<dbReference type="RefSeq" id="WP_070230209.1">
    <property type="nucleotide sequence ID" value="NZ_BJYO01000002.1"/>
</dbReference>
<gene>
    <name evidence="2" type="ORF">DFP99_0593</name>
</gene>
<dbReference type="InterPro" id="IPR017035">
    <property type="entry name" value="UCP035009_HsdR_All3000-type"/>
</dbReference>
<name>A0A288Q6X0_9LACO</name>
<proteinExistence type="predicted"/>
<protein>
    <recommendedName>
        <fullName evidence="1">Type I restriction enzyme R protein N-terminal domain-containing protein</fullName>
    </recommendedName>
</protein>
<evidence type="ECO:0000313" key="2">
    <source>
        <dbReference type="EMBL" id="RDL12160.1"/>
    </source>
</evidence>
<dbReference type="Gene3D" id="3.90.1570.30">
    <property type="match status" value="1"/>
</dbReference>
<dbReference type="KEGG" id="wso:WSWS_00964"/>
<keyword evidence="3" id="KW-1185">Reference proteome</keyword>
<dbReference type="Pfam" id="PF13588">
    <property type="entry name" value="HSDR_N_2"/>
    <property type="match status" value="1"/>
</dbReference>
<comment type="caution">
    <text evidence="2">The sequence shown here is derived from an EMBL/GenBank/DDBJ whole genome shotgun (WGS) entry which is preliminary data.</text>
</comment>
<dbReference type="GeneID" id="94546157"/>
<sequence length="358" mass="41310">MDKQEFSTKIKQFSKRIEQFKNTISNEEQTKNSLILPFFSALGYDVFNPMEFIPEFTADVSGIKKGERVDFAIKLDDQVVILVEAKELSAPLDKHTTQINRYFNVVDAKFAIITNGKEYRFYTDLEKENIMDGKPFLTVDLTDIKDSQISELFKFVKDNFDSENITSTASDLKYVSQIKAFFTQAIDSPNDDFVRLVLDEIGYDGVKRQNIIEEFKPMVSRAVQSLISERVNDRLSSALNSTSVTTSEEVVVSSDEAVPEKTENEIVTTADELEVYTITKLILNKILPSDRIFYRDNTTYFNILIDDNNRRWVLRAYFNSSRSWIVLNDQDNTKIEFKQPIDIYEYASKISDIAQNFV</sequence>
<dbReference type="Proteomes" id="UP000254912">
    <property type="component" value="Unassembled WGS sequence"/>
</dbReference>
<evidence type="ECO:0000259" key="1">
    <source>
        <dbReference type="Pfam" id="PF13588"/>
    </source>
</evidence>